<dbReference type="AlphaFoldDB" id="A0A8X7P5V3"/>
<comment type="caution">
    <text evidence="1">The sequence shown here is derived from an EMBL/GenBank/DDBJ whole genome shotgun (WGS) entry which is preliminary data.</text>
</comment>
<evidence type="ECO:0000313" key="2">
    <source>
        <dbReference type="Proteomes" id="UP000886595"/>
    </source>
</evidence>
<reference evidence="1 2" key="1">
    <citation type="submission" date="2020-02" db="EMBL/GenBank/DDBJ databases">
        <authorList>
            <person name="Ma Q."/>
            <person name="Huang Y."/>
            <person name="Song X."/>
            <person name="Pei D."/>
        </authorList>
    </citation>
    <scope>NUCLEOTIDE SEQUENCE [LARGE SCALE GENOMIC DNA]</scope>
    <source>
        <strain evidence="1">Sxm20200214</strain>
        <tissue evidence="1">Leaf</tissue>
    </source>
</reference>
<evidence type="ECO:0000313" key="1">
    <source>
        <dbReference type="EMBL" id="KAG2244707.1"/>
    </source>
</evidence>
<organism evidence="1 2">
    <name type="scientific">Brassica carinata</name>
    <name type="common">Ethiopian mustard</name>
    <name type="synonym">Abyssinian cabbage</name>
    <dbReference type="NCBI Taxonomy" id="52824"/>
    <lineage>
        <taxon>Eukaryota</taxon>
        <taxon>Viridiplantae</taxon>
        <taxon>Streptophyta</taxon>
        <taxon>Embryophyta</taxon>
        <taxon>Tracheophyta</taxon>
        <taxon>Spermatophyta</taxon>
        <taxon>Magnoliopsida</taxon>
        <taxon>eudicotyledons</taxon>
        <taxon>Gunneridae</taxon>
        <taxon>Pentapetalae</taxon>
        <taxon>rosids</taxon>
        <taxon>malvids</taxon>
        <taxon>Brassicales</taxon>
        <taxon>Brassicaceae</taxon>
        <taxon>Brassiceae</taxon>
        <taxon>Brassica</taxon>
    </lineage>
</organism>
<dbReference type="Proteomes" id="UP000886595">
    <property type="component" value="Unassembled WGS sequence"/>
</dbReference>
<protein>
    <submittedName>
        <fullName evidence="1">Uncharacterized protein</fullName>
    </submittedName>
</protein>
<gene>
    <name evidence="1" type="ORF">Bca52824_093439</name>
</gene>
<sequence length="170" mass="18465">MLSDLRQGFSPVRCAVRDVHQLRRGLCSVASRRGSSWCLRGRVGFLGLSRMRVNRLRGEVSGSLRRRCGLPPLPLSHVCSDGSYLRKRVLSGCVQAEMADLSSQARVASSGGYNQAVVYGSCGLFRCNPFTSVVLRSALARVLLQRLRLLLGLSLVLIVHAHSVDTGVGT</sequence>
<name>A0A8X7P5V3_BRACI</name>
<keyword evidence="2" id="KW-1185">Reference proteome</keyword>
<proteinExistence type="predicted"/>
<dbReference type="EMBL" id="JAAMPC010000061">
    <property type="protein sequence ID" value="KAG2244707.1"/>
    <property type="molecule type" value="Genomic_DNA"/>
</dbReference>
<accession>A0A8X7P5V3</accession>